<evidence type="ECO:0000313" key="3">
    <source>
        <dbReference type="EMBL" id="OEF94491.1"/>
    </source>
</evidence>
<evidence type="ECO:0000256" key="1">
    <source>
        <dbReference type="ARBA" id="ARBA00023172"/>
    </source>
</evidence>
<evidence type="ECO:0000259" key="2">
    <source>
        <dbReference type="PROSITE" id="PS51898"/>
    </source>
</evidence>
<name>A0A1E5FVF5_VIBSP</name>
<dbReference type="Pfam" id="PF00589">
    <property type="entry name" value="Phage_integrase"/>
    <property type="match status" value="1"/>
</dbReference>
<dbReference type="GO" id="GO:0003677">
    <property type="term" value="F:DNA binding"/>
    <property type="evidence" value="ECO:0007669"/>
    <property type="project" value="InterPro"/>
</dbReference>
<keyword evidence="1" id="KW-0233">DNA recombination</keyword>
<proteinExistence type="predicted"/>
<protein>
    <recommendedName>
        <fullName evidence="2">Tyr recombinase domain-containing protein</fullName>
    </recommendedName>
</protein>
<dbReference type="InterPro" id="IPR002104">
    <property type="entry name" value="Integrase_catalytic"/>
</dbReference>
<comment type="caution">
    <text evidence="3">The sequence shown here is derived from an EMBL/GenBank/DDBJ whole genome shotgun (WGS) entry which is preliminary data.</text>
</comment>
<dbReference type="Proteomes" id="UP000094802">
    <property type="component" value="Unassembled WGS sequence"/>
</dbReference>
<dbReference type="InterPro" id="IPR013762">
    <property type="entry name" value="Integrase-like_cat_sf"/>
</dbReference>
<dbReference type="SUPFAM" id="SSF56349">
    <property type="entry name" value="DNA breaking-rejoining enzymes"/>
    <property type="match status" value="1"/>
</dbReference>
<organism evidence="3 4">
    <name type="scientific">Vibrio splendidus 12E03</name>
    <dbReference type="NCBI Taxonomy" id="1191305"/>
    <lineage>
        <taxon>Bacteria</taxon>
        <taxon>Pseudomonadati</taxon>
        <taxon>Pseudomonadota</taxon>
        <taxon>Gammaproteobacteria</taxon>
        <taxon>Vibrionales</taxon>
        <taxon>Vibrionaceae</taxon>
        <taxon>Vibrio</taxon>
    </lineage>
</organism>
<dbReference type="RefSeq" id="WP_019823155.1">
    <property type="nucleotide sequence ID" value="NZ_AJZD02000055.1"/>
</dbReference>
<dbReference type="OrthoDB" id="2078692at2"/>
<dbReference type="Gene3D" id="1.10.443.10">
    <property type="entry name" value="Intergrase catalytic core"/>
    <property type="match status" value="1"/>
</dbReference>
<feature type="domain" description="Tyr recombinase" evidence="2">
    <location>
        <begin position="209"/>
        <end position="480"/>
    </location>
</feature>
<dbReference type="GO" id="GO:0015074">
    <property type="term" value="P:DNA integration"/>
    <property type="evidence" value="ECO:0007669"/>
    <property type="project" value="InterPro"/>
</dbReference>
<dbReference type="AlphaFoldDB" id="A0A1E5FVF5"/>
<dbReference type="PROSITE" id="PS51898">
    <property type="entry name" value="TYR_RECOMBINASE"/>
    <property type="match status" value="1"/>
</dbReference>
<dbReference type="EMBL" id="AJZD02000055">
    <property type="protein sequence ID" value="OEF94491.1"/>
    <property type="molecule type" value="Genomic_DNA"/>
</dbReference>
<accession>A0A1E5FVF5</accession>
<dbReference type="GO" id="GO:0006310">
    <property type="term" value="P:DNA recombination"/>
    <property type="evidence" value="ECO:0007669"/>
    <property type="project" value="UniProtKB-KW"/>
</dbReference>
<sequence>MKEHAPVGRHHIVIKQRIATNPATIFPVLHIEGSSGYSIMWSLVEYFLANQSKSDTWMGDTARAIGLFYDYSIETHKLGLNKRAQFHKFLSSLERGTIDTETHQDETNLYWAPTGLDKTKRLRTRLVAFIDWIMYEELEASGKSTFIASKKKNEKLTLSLLKTARDIIKLSPMSHTKDVMKAAGQLSQSKKALGYEFEDDPKNHINAQSENKAFPVELISPLLQFGFVKNPIAENPFEREDITAKMITILLLFGGLRKSEPLHLWFNDVFPYSDFQCQAKLFHPRLAKTNLLGEKEKTREEYLKERHMRPRHDKMNSKSLRARWKTLAVDKTTYHADIFFLHPSAEAMFVTLYQMYLSYRSKLMETYVKNEGHDHPFLFVSAGVDRRTGKSYVGAPYSAKSFTESYNKALDRLEQHLGMRIERGRDAGLNPHALRHCYAQLLTDAGVNEKVIQKCMHHRTINAQEAYKGISSQKVRDVLANYSVSSVVQNKVQLTAS</sequence>
<dbReference type="CDD" id="cd00397">
    <property type="entry name" value="DNA_BRE_C"/>
    <property type="match status" value="1"/>
</dbReference>
<evidence type="ECO:0000313" key="4">
    <source>
        <dbReference type="Proteomes" id="UP000094802"/>
    </source>
</evidence>
<reference evidence="3 4" key="1">
    <citation type="journal article" date="2012" name="Science">
        <title>Ecological populations of bacteria act as socially cohesive units of antibiotic production and resistance.</title>
        <authorList>
            <person name="Cordero O.X."/>
            <person name="Wildschutte H."/>
            <person name="Kirkup B."/>
            <person name="Proehl S."/>
            <person name="Ngo L."/>
            <person name="Hussain F."/>
            <person name="Le Roux F."/>
            <person name="Mincer T."/>
            <person name="Polz M.F."/>
        </authorList>
    </citation>
    <scope>NUCLEOTIDE SEQUENCE [LARGE SCALE GENOMIC DNA]</scope>
    <source>
        <strain evidence="3 4">12E03</strain>
    </source>
</reference>
<gene>
    <name evidence="3" type="ORF">A142_17000</name>
</gene>
<dbReference type="InterPro" id="IPR011010">
    <property type="entry name" value="DNA_brk_join_enz"/>
</dbReference>